<name>A0A7J6QBG1_PEROL</name>
<gene>
    <name evidence="1" type="ORF">FOZ62_017179</name>
</gene>
<dbReference type="EMBL" id="JABANM010030646">
    <property type="protein sequence ID" value="KAF4705889.1"/>
    <property type="molecule type" value="Genomic_DNA"/>
</dbReference>
<evidence type="ECO:0000313" key="2">
    <source>
        <dbReference type="Proteomes" id="UP000574390"/>
    </source>
</evidence>
<evidence type="ECO:0000313" key="1">
    <source>
        <dbReference type="EMBL" id="KAF4705889.1"/>
    </source>
</evidence>
<sequence length="145" mass="15290">MMMTTTVEMEEIMVVDTIREIGEVNHTGMRADGLLIGVDPDLVVGIEKSTIIIIAVERGVMMDTAVPLVIGPAAAIGSSPAVGPVKAEDRLSVVVVVGRVDATIALRDDEDDTVLYAAREVEALAIICPFVNPVWMGSSSRAAVT</sequence>
<dbReference type="Proteomes" id="UP000574390">
    <property type="component" value="Unassembled WGS sequence"/>
</dbReference>
<dbReference type="AlphaFoldDB" id="A0A7J6QBG1"/>
<feature type="non-terminal residue" evidence="1">
    <location>
        <position position="145"/>
    </location>
</feature>
<reference evidence="1 2" key="1">
    <citation type="submission" date="2020-04" db="EMBL/GenBank/DDBJ databases">
        <title>Perkinsus olseni comparative genomics.</title>
        <authorList>
            <person name="Bogema D.R."/>
        </authorList>
    </citation>
    <scope>NUCLEOTIDE SEQUENCE [LARGE SCALE GENOMIC DNA]</scope>
    <source>
        <strain evidence="1">ATCC PRA-205</strain>
    </source>
</reference>
<accession>A0A7J6QBG1</accession>
<proteinExistence type="predicted"/>
<protein>
    <submittedName>
        <fullName evidence="1">Uncharacterized protein</fullName>
    </submittedName>
</protein>
<organism evidence="1 2">
    <name type="scientific">Perkinsus olseni</name>
    <name type="common">Perkinsus atlanticus</name>
    <dbReference type="NCBI Taxonomy" id="32597"/>
    <lineage>
        <taxon>Eukaryota</taxon>
        <taxon>Sar</taxon>
        <taxon>Alveolata</taxon>
        <taxon>Perkinsozoa</taxon>
        <taxon>Perkinsea</taxon>
        <taxon>Perkinsida</taxon>
        <taxon>Perkinsidae</taxon>
        <taxon>Perkinsus</taxon>
    </lineage>
</organism>
<comment type="caution">
    <text evidence="1">The sequence shown here is derived from an EMBL/GenBank/DDBJ whole genome shotgun (WGS) entry which is preliminary data.</text>
</comment>